<reference evidence="2" key="1">
    <citation type="journal article" date="2020" name="Stud. Mycol.">
        <title>101 Dothideomycetes genomes: a test case for predicting lifestyles and emergence of pathogens.</title>
        <authorList>
            <person name="Haridas S."/>
            <person name="Albert R."/>
            <person name="Binder M."/>
            <person name="Bloem J."/>
            <person name="Labutti K."/>
            <person name="Salamov A."/>
            <person name="Andreopoulos B."/>
            <person name="Baker S."/>
            <person name="Barry K."/>
            <person name="Bills G."/>
            <person name="Bluhm B."/>
            <person name="Cannon C."/>
            <person name="Castanera R."/>
            <person name="Culley D."/>
            <person name="Daum C."/>
            <person name="Ezra D."/>
            <person name="Gonzalez J."/>
            <person name="Henrissat B."/>
            <person name="Kuo A."/>
            <person name="Liang C."/>
            <person name="Lipzen A."/>
            <person name="Lutzoni F."/>
            <person name="Magnuson J."/>
            <person name="Mondo S."/>
            <person name="Nolan M."/>
            <person name="Ohm R."/>
            <person name="Pangilinan J."/>
            <person name="Park H.-J."/>
            <person name="Ramirez L."/>
            <person name="Alfaro M."/>
            <person name="Sun H."/>
            <person name="Tritt A."/>
            <person name="Yoshinaga Y."/>
            <person name="Zwiers L.-H."/>
            <person name="Turgeon B."/>
            <person name="Goodwin S."/>
            <person name="Spatafora J."/>
            <person name="Crous P."/>
            <person name="Grigoriev I."/>
        </authorList>
    </citation>
    <scope>NUCLEOTIDE SEQUENCE</scope>
    <source>
        <strain evidence="2">CBS 675.92</strain>
    </source>
</reference>
<dbReference type="OrthoDB" id="8300194at2759"/>
<dbReference type="Proteomes" id="UP000800035">
    <property type="component" value="Unassembled WGS sequence"/>
</dbReference>
<dbReference type="InterPro" id="IPR002575">
    <property type="entry name" value="Aminoglycoside_PTrfase"/>
</dbReference>
<dbReference type="AlphaFoldDB" id="A0A6A5TDU5"/>
<gene>
    <name evidence="2" type="ORF">CC80DRAFT_519978</name>
</gene>
<name>A0A6A5TDU5_9PLEO</name>
<keyword evidence="2" id="KW-0808">Transferase</keyword>
<accession>A0A6A5TDU5</accession>
<dbReference type="GO" id="GO:0016301">
    <property type="term" value="F:kinase activity"/>
    <property type="evidence" value="ECO:0007669"/>
    <property type="project" value="UniProtKB-KW"/>
</dbReference>
<dbReference type="Pfam" id="PF01636">
    <property type="entry name" value="APH"/>
    <property type="match status" value="1"/>
</dbReference>
<keyword evidence="2" id="KW-0418">Kinase</keyword>
<keyword evidence="3" id="KW-1185">Reference proteome</keyword>
<sequence length="269" mass="31745">MTSPKIFPKFNIKDYETQHDGTEHLAINNTFIRRLVTRLALHTTAHFFQRDGLCVPISKHKIVKAGRRVHLTEVMERIQGDEIPKAWKGLSEESRERVFAQLRDIFQELRALTPPPGTGVESCVQGSLFDSRLPLPHGNPRFGPFKTIQEFHLWLRKGLTPEELKDRERDQDWHDLQDMMSRQDGPWLPPKFTHGDMNPFNIIVRGDRVVGIIDWEFAGWYPHYWEFTSAWFGNLTSTEWQGMLERFIDRPIPEEFKMDQVRNKYWGEF</sequence>
<evidence type="ECO:0000313" key="3">
    <source>
        <dbReference type="Proteomes" id="UP000800035"/>
    </source>
</evidence>
<dbReference type="SUPFAM" id="SSF56112">
    <property type="entry name" value="Protein kinase-like (PK-like)"/>
    <property type="match status" value="1"/>
</dbReference>
<dbReference type="PANTHER" id="PTHR21310">
    <property type="entry name" value="AMINOGLYCOSIDE PHOSPHOTRANSFERASE-RELATED-RELATED"/>
    <property type="match status" value="1"/>
</dbReference>
<dbReference type="InterPro" id="IPR051678">
    <property type="entry name" value="AGP_Transferase"/>
</dbReference>
<feature type="domain" description="Aminoglycoside phosphotransferase" evidence="1">
    <location>
        <begin position="70"/>
        <end position="252"/>
    </location>
</feature>
<dbReference type="InterPro" id="IPR011009">
    <property type="entry name" value="Kinase-like_dom_sf"/>
</dbReference>
<organism evidence="2 3">
    <name type="scientific">Byssothecium circinans</name>
    <dbReference type="NCBI Taxonomy" id="147558"/>
    <lineage>
        <taxon>Eukaryota</taxon>
        <taxon>Fungi</taxon>
        <taxon>Dikarya</taxon>
        <taxon>Ascomycota</taxon>
        <taxon>Pezizomycotina</taxon>
        <taxon>Dothideomycetes</taxon>
        <taxon>Pleosporomycetidae</taxon>
        <taxon>Pleosporales</taxon>
        <taxon>Massarineae</taxon>
        <taxon>Massarinaceae</taxon>
        <taxon>Byssothecium</taxon>
    </lineage>
</organism>
<dbReference type="Gene3D" id="3.90.1200.10">
    <property type="match status" value="1"/>
</dbReference>
<dbReference type="EMBL" id="ML977026">
    <property type="protein sequence ID" value="KAF1950374.1"/>
    <property type="molecule type" value="Genomic_DNA"/>
</dbReference>
<evidence type="ECO:0000259" key="1">
    <source>
        <dbReference type="Pfam" id="PF01636"/>
    </source>
</evidence>
<dbReference type="PANTHER" id="PTHR21310:SF55">
    <property type="entry name" value="AMINOGLYCOSIDE PHOSPHOTRANSFERASE DOMAIN-CONTAINING PROTEIN"/>
    <property type="match status" value="1"/>
</dbReference>
<proteinExistence type="predicted"/>
<protein>
    <submittedName>
        <fullName evidence="2">Kinase-like protein</fullName>
    </submittedName>
</protein>
<evidence type="ECO:0000313" key="2">
    <source>
        <dbReference type="EMBL" id="KAF1950374.1"/>
    </source>
</evidence>